<dbReference type="EMBL" id="CP139558">
    <property type="protein sequence ID" value="WPU92009.1"/>
    <property type="molecule type" value="Genomic_DNA"/>
</dbReference>
<protein>
    <recommendedName>
        <fullName evidence="4">Lipoprotein</fullName>
    </recommendedName>
</protein>
<keyword evidence="3" id="KW-1185">Reference proteome</keyword>
<dbReference type="Proteomes" id="UP001324380">
    <property type="component" value="Chromosome"/>
</dbReference>
<evidence type="ECO:0000313" key="2">
    <source>
        <dbReference type="EMBL" id="WPU92009.1"/>
    </source>
</evidence>
<feature type="chain" id="PRO_5046606053" description="Lipoprotein" evidence="1">
    <location>
        <begin position="26"/>
        <end position="147"/>
    </location>
</feature>
<evidence type="ECO:0000256" key="1">
    <source>
        <dbReference type="SAM" id="SignalP"/>
    </source>
</evidence>
<dbReference type="PROSITE" id="PS51257">
    <property type="entry name" value="PROKAR_LIPOPROTEIN"/>
    <property type="match status" value="1"/>
</dbReference>
<evidence type="ECO:0008006" key="4">
    <source>
        <dbReference type="Google" id="ProtNLM"/>
    </source>
</evidence>
<name>A0ABZ0TFQ3_9SPHI</name>
<dbReference type="RefSeq" id="WP_321561175.1">
    <property type="nucleotide sequence ID" value="NZ_CP139558.1"/>
</dbReference>
<accession>A0ABZ0TFQ3</accession>
<evidence type="ECO:0000313" key="3">
    <source>
        <dbReference type="Proteomes" id="UP001324380"/>
    </source>
</evidence>
<feature type="signal peptide" evidence="1">
    <location>
        <begin position="1"/>
        <end position="25"/>
    </location>
</feature>
<sequence>MKKARFYLGLILLPCLLLGCNSLTATFDQTAYTQVTSLKVDALDVMDKATENYTTHEAEVKTLQLKIDKAIEYDTHRPNNQVTNKLWTILNNPQGNLLGGFLARWKKDGTCGATFIQEEKQLVGKAFDQIAELESKKIKPSDVTINQ</sequence>
<organism evidence="2 3">
    <name type="scientific">Mucilaginibacter sabulilitoris</name>
    <dbReference type="NCBI Taxonomy" id="1173583"/>
    <lineage>
        <taxon>Bacteria</taxon>
        <taxon>Pseudomonadati</taxon>
        <taxon>Bacteroidota</taxon>
        <taxon>Sphingobacteriia</taxon>
        <taxon>Sphingobacteriales</taxon>
        <taxon>Sphingobacteriaceae</taxon>
        <taxon>Mucilaginibacter</taxon>
    </lineage>
</organism>
<proteinExistence type="predicted"/>
<gene>
    <name evidence="2" type="ORF">SNE25_22070</name>
</gene>
<reference evidence="2 3" key="1">
    <citation type="submission" date="2023-11" db="EMBL/GenBank/DDBJ databases">
        <title>Analysis of the Genomes of Mucilaginibacter gossypii cycad 4 and M. sabulilitoris SNA2: microbes with the potential for plant growth promotion.</title>
        <authorList>
            <person name="Hirsch A.M."/>
            <person name="Humm E."/>
            <person name="Rubbi M."/>
            <person name="Del Vecchio G."/>
            <person name="Ha S.M."/>
            <person name="Pellegrini M."/>
            <person name="Gunsalus R.P."/>
        </authorList>
    </citation>
    <scope>NUCLEOTIDE SEQUENCE [LARGE SCALE GENOMIC DNA]</scope>
    <source>
        <strain evidence="2 3">SNA2</strain>
    </source>
</reference>
<keyword evidence="1" id="KW-0732">Signal</keyword>